<dbReference type="EMBL" id="BARU01025411">
    <property type="protein sequence ID" value="GAH66104.1"/>
    <property type="molecule type" value="Genomic_DNA"/>
</dbReference>
<comment type="caution">
    <text evidence="1">The sequence shown here is derived from an EMBL/GenBank/DDBJ whole genome shotgun (WGS) entry which is preliminary data.</text>
</comment>
<name>X1IJ15_9ZZZZ</name>
<organism evidence="1">
    <name type="scientific">marine sediment metagenome</name>
    <dbReference type="NCBI Taxonomy" id="412755"/>
    <lineage>
        <taxon>unclassified sequences</taxon>
        <taxon>metagenomes</taxon>
        <taxon>ecological metagenomes</taxon>
    </lineage>
</organism>
<protein>
    <submittedName>
        <fullName evidence="1">Uncharacterized protein</fullName>
    </submittedName>
</protein>
<sequence>MRDHINRRVFLKDGVLIVLGSILSGSGIVTTGRELFAKVNFFSVDDESTPFHLWASADSHVDKDINPPSRIKNAIPRESLAEAIRQSEGTNNDGAPSFDWDIALHLGDFSATQGFPNDDLG</sequence>
<feature type="non-terminal residue" evidence="1">
    <location>
        <position position="121"/>
    </location>
</feature>
<accession>X1IJ15</accession>
<dbReference type="AlphaFoldDB" id="X1IJ15"/>
<gene>
    <name evidence="1" type="ORF">S03H2_40942</name>
</gene>
<evidence type="ECO:0000313" key="1">
    <source>
        <dbReference type="EMBL" id="GAH66104.1"/>
    </source>
</evidence>
<proteinExistence type="predicted"/>
<reference evidence="1" key="1">
    <citation type="journal article" date="2014" name="Front. Microbiol.">
        <title>High frequency of phylogenetically diverse reductive dehalogenase-homologous genes in deep subseafloor sedimentary metagenomes.</title>
        <authorList>
            <person name="Kawai M."/>
            <person name="Futagami T."/>
            <person name="Toyoda A."/>
            <person name="Takaki Y."/>
            <person name="Nishi S."/>
            <person name="Hori S."/>
            <person name="Arai W."/>
            <person name="Tsubouchi T."/>
            <person name="Morono Y."/>
            <person name="Uchiyama I."/>
            <person name="Ito T."/>
            <person name="Fujiyama A."/>
            <person name="Inagaki F."/>
            <person name="Takami H."/>
        </authorList>
    </citation>
    <scope>NUCLEOTIDE SEQUENCE</scope>
    <source>
        <strain evidence="1">Expedition CK06-06</strain>
    </source>
</reference>